<gene>
    <name evidence="1" type="ORF">J2Z66_006065</name>
</gene>
<proteinExistence type="predicted"/>
<sequence length="85" mass="10012">MLHDYFVWDTVKKIGKALSLLIEEPVMTAGYIKEEIFELSIFENLREAWDSRTEDLDDFIRITSPEQAVDKLSELVRMSMWSDPE</sequence>
<evidence type="ECO:0000313" key="2">
    <source>
        <dbReference type="Proteomes" id="UP001519287"/>
    </source>
</evidence>
<keyword evidence="2" id="KW-1185">Reference proteome</keyword>
<dbReference type="EMBL" id="JAGGLB010000025">
    <property type="protein sequence ID" value="MBP1994429.1"/>
    <property type="molecule type" value="Genomic_DNA"/>
</dbReference>
<protein>
    <submittedName>
        <fullName evidence="1">Uncharacterized protein</fullName>
    </submittedName>
</protein>
<evidence type="ECO:0000313" key="1">
    <source>
        <dbReference type="EMBL" id="MBP1994429.1"/>
    </source>
</evidence>
<dbReference type="RefSeq" id="WP_245375924.1">
    <property type="nucleotide sequence ID" value="NZ_JAGGLB010000025.1"/>
</dbReference>
<name>A0ABS4J3K6_9BACL</name>
<comment type="caution">
    <text evidence="1">The sequence shown here is derived from an EMBL/GenBank/DDBJ whole genome shotgun (WGS) entry which is preliminary data.</text>
</comment>
<dbReference type="Proteomes" id="UP001519287">
    <property type="component" value="Unassembled WGS sequence"/>
</dbReference>
<accession>A0ABS4J3K6</accession>
<organism evidence="1 2">
    <name type="scientific">Paenibacillus eucommiae</name>
    <dbReference type="NCBI Taxonomy" id="1355755"/>
    <lineage>
        <taxon>Bacteria</taxon>
        <taxon>Bacillati</taxon>
        <taxon>Bacillota</taxon>
        <taxon>Bacilli</taxon>
        <taxon>Bacillales</taxon>
        <taxon>Paenibacillaceae</taxon>
        <taxon>Paenibacillus</taxon>
    </lineage>
</organism>
<reference evidence="1 2" key="1">
    <citation type="submission" date="2021-03" db="EMBL/GenBank/DDBJ databases">
        <title>Genomic Encyclopedia of Type Strains, Phase IV (KMG-IV): sequencing the most valuable type-strain genomes for metagenomic binning, comparative biology and taxonomic classification.</title>
        <authorList>
            <person name="Goeker M."/>
        </authorList>
    </citation>
    <scope>NUCLEOTIDE SEQUENCE [LARGE SCALE GENOMIC DNA]</scope>
    <source>
        <strain evidence="1 2">DSM 26048</strain>
    </source>
</reference>